<keyword evidence="5 6" id="KW-0067">ATP-binding</keyword>
<dbReference type="AlphaFoldDB" id="A0A1J4KRF4"/>
<dbReference type="InterPro" id="IPR050117">
    <property type="entry name" value="MAPK"/>
</dbReference>
<comment type="caution">
    <text evidence="9">The sequence shown here is derived from an EMBL/GenBank/DDBJ whole genome shotgun (WGS) entry which is preliminary data.</text>
</comment>
<dbReference type="OrthoDB" id="2158884at2759"/>
<reference evidence="9" key="1">
    <citation type="submission" date="2016-10" db="EMBL/GenBank/DDBJ databases">
        <authorList>
            <person name="Benchimol M."/>
            <person name="Almeida L.G."/>
            <person name="Vasconcelos A.T."/>
            <person name="Perreira-Neves A."/>
            <person name="Rosa I.A."/>
            <person name="Tasca T."/>
            <person name="Bogo M.R."/>
            <person name="de Souza W."/>
        </authorList>
    </citation>
    <scope>NUCLEOTIDE SEQUENCE [LARGE SCALE GENOMIC DNA]</scope>
    <source>
        <strain evidence="9">K</strain>
    </source>
</reference>
<keyword evidence="10" id="KW-1185">Reference proteome</keyword>
<proteinExistence type="predicted"/>
<dbReference type="InterPro" id="IPR011009">
    <property type="entry name" value="Kinase-like_dom_sf"/>
</dbReference>
<keyword evidence="9" id="KW-0966">Cell projection</keyword>
<feature type="region of interest" description="Disordered" evidence="7">
    <location>
        <begin position="332"/>
        <end position="352"/>
    </location>
</feature>
<evidence type="ECO:0000313" key="10">
    <source>
        <dbReference type="Proteomes" id="UP000179807"/>
    </source>
</evidence>
<protein>
    <submittedName>
        <fullName evidence="9">Long flagella protein lf4</fullName>
    </submittedName>
</protein>
<dbReference type="GeneID" id="94833486"/>
<dbReference type="InterPro" id="IPR017441">
    <property type="entry name" value="Protein_kinase_ATP_BS"/>
</dbReference>
<dbReference type="PROSITE" id="PS00108">
    <property type="entry name" value="PROTEIN_KINASE_ST"/>
    <property type="match status" value="1"/>
</dbReference>
<keyword evidence="3 6" id="KW-0547">Nucleotide-binding</keyword>
<gene>
    <name evidence="9" type="ORF">TRFO_16108</name>
</gene>
<dbReference type="SMART" id="SM00220">
    <property type="entry name" value="S_TKc"/>
    <property type="match status" value="1"/>
</dbReference>
<evidence type="ECO:0000313" key="9">
    <source>
        <dbReference type="EMBL" id="OHT13674.1"/>
    </source>
</evidence>
<dbReference type="Gene3D" id="1.10.510.10">
    <property type="entry name" value="Transferase(Phosphotransferase) domain 1"/>
    <property type="match status" value="1"/>
</dbReference>
<evidence type="ECO:0000256" key="3">
    <source>
        <dbReference type="ARBA" id="ARBA00022741"/>
    </source>
</evidence>
<feature type="binding site" evidence="6">
    <location>
        <position position="37"/>
    </location>
    <ligand>
        <name>ATP</name>
        <dbReference type="ChEBI" id="CHEBI:30616"/>
    </ligand>
</feature>
<evidence type="ECO:0000256" key="4">
    <source>
        <dbReference type="ARBA" id="ARBA00022777"/>
    </source>
</evidence>
<evidence type="ECO:0000256" key="2">
    <source>
        <dbReference type="ARBA" id="ARBA00022679"/>
    </source>
</evidence>
<feature type="compositionally biased region" description="Low complexity" evidence="7">
    <location>
        <begin position="365"/>
        <end position="378"/>
    </location>
</feature>
<organism evidence="9 10">
    <name type="scientific">Tritrichomonas foetus</name>
    <dbReference type="NCBI Taxonomy" id="1144522"/>
    <lineage>
        <taxon>Eukaryota</taxon>
        <taxon>Metamonada</taxon>
        <taxon>Parabasalia</taxon>
        <taxon>Tritrichomonadida</taxon>
        <taxon>Tritrichomonadidae</taxon>
        <taxon>Tritrichomonas</taxon>
    </lineage>
</organism>
<dbReference type="VEuPathDB" id="TrichDB:TRFO_16108"/>
<keyword evidence="9" id="KW-0969">Cilium</keyword>
<name>A0A1J4KRF4_9EUKA</name>
<evidence type="ECO:0000256" key="7">
    <source>
        <dbReference type="SAM" id="MobiDB-lite"/>
    </source>
</evidence>
<dbReference type="Proteomes" id="UP000179807">
    <property type="component" value="Unassembled WGS sequence"/>
</dbReference>
<sequence>MTNKGSDIKIIKKLGEGSFADVFLGKSTQTGEMFAIKRLKKRYRTVDEVNHLPEIYSLRTLQGHPNIIKLLNISYDGSNGYVSLFFELMELNLYELIMDHKKPFDENTALILVYQILKGIAFVHSKNLFHRDIKPENCMVDKKTMVLKLCDFGSTRSESNASPYTEYISTRWYRAPECILTSGSYGSKVDEWAVGCILYELMTGLPLFPGKHEIDQIGRIHNIIGTPPRRLIDEFKRNPNPQIMNMNFKRIHPKDFQKILPSANKETIQLLKGLLTYDPKERVSAAEALEMPAFAFIRRMENEWYNMNKPGNFPTYFLEHQTVQPNQLYSFTSNQSNSTNQNNQNQIDNNFKGIFYDNNKNDNNYYNSSDNSMNNSGNYGNGSYGMKQNGESSVNKVYQSPGAVIINHRFPEPKPTVYQTMHYHPPKSNLFISQKQPQLKSGKFAQTQKLAPTYQSYIGSKNALDPELIEARMRAAQRIIEYNKKAKYPRPNLPLKVNPVTKKYEIGHNKINAGFQKPRLDLVQPRLPKIVI</sequence>
<evidence type="ECO:0000256" key="1">
    <source>
        <dbReference type="ARBA" id="ARBA00022527"/>
    </source>
</evidence>
<dbReference type="EMBL" id="MLAK01000493">
    <property type="protein sequence ID" value="OHT13674.1"/>
    <property type="molecule type" value="Genomic_DNA"/>
</dbReference>
<dbReference type="InterPro" id="IPR008271">
    <property type="entry name" value="Ser/Thr_kinase_AS"/>
</dbReference>
<keyword evidence="2" id="KW-0808">Transferase</keyword>
<dbReference type="Pfam" id="PF00069">
    <property type="entry name" value="Pkinase"/>
    <property type="match status" value="1"/>
</dbReference>
<dbReference type="PANTHER" id="PTHR24055">
    <property type="entry name" value="MITOGEN-ACTIVATED PROTEIN KINASE"/>
    <property type="match status" value="1"/>
</dbReference>
<keyword evidence="4" id="KW-0418">Kinase</keyword>
<evidence type="ECO:0000259" key="8">
    <source>
        <dbReference type="PROSITE" id="PS50011"/>
    </source>
</evidence>
<dbReference type="SUPFAM" id="SSF56112">
    <property type="entry name" value="Protein kinase-like (PK-like)"/>
    <property type="match status" value="1"/>
</dbReference>
<keyword evidence="1" id="KW-0723">Serine/threonine-protein kinase</keyword>
<dbReference type="RefSeq" id="XP_068366810.1">
    <property type="nucleotide sequence ID" value="XM_068498782.1"/>
</dbReference>
<accession>A0A1J4KRF4</accession>
<dbReference type="Gene3D" id="3.30.200.20">
    <property type="entry name" value="Phosphorylase Kinase, domain 1"/>
    <property type="match status" value="1"/>
</dbReference>
<dbReference type="FunFam" id="1.10.510.10:FF:000624">
    <property type="entry name" value="Mitogen-activated protein kinase"/>
    <property type="match status" value="1"/>
</dbReference>
<dbReference type="GO" id="GO:0004674">
    <property type="term" value="F:protein serine/threonine kinase activity"/>
    <property type="evidence" value="ECO:0007669"/>
    <property type="project" value="UniProtKB-KW"/>
</dbReference>
<evidence type="ECO:0000256" key="6">
    <source>
        <dbReference type="PROSITE-ProRule" id="PRU10141"/>
    </source>
</evidence>
<feature type="region of interest" description="Disordered" evidence="7">
    <location>
        <begin position="365"/>
        <end position="393"/>
    </location>
</feature>
<dbReference type="InterPro" id="IPR000719">
    <property type="entry name" value="Prot_kinase_dom"/>
</dbReference>
<dbReference type="PROSITE" id="PS00107">
    <property type="entry name" value="PROTEIN_KINASE_ATP"/>
    <property type="match status" value="1"/>
</dbReference>
<feature type="domain" description="Protein kinase" evidence="8">
    <location>
        <begin position="8"/>
        <end position="294"/>
    </location>
</feature>
<evidence type="ECO:0000256" key="5">
    <source>
        <dbReference type="ARBA" id="ARBA00022840"/>
    </source>
</evidence>
<dbReference type="PROSITE" id="PS50011">
    <property type="entry name" value="PROTEIN_KINASE_DOM"/>
    <property type="match status" value="1"/>
</dbReference>
<dbReference type="GO" id="GO:0005524">
    <property type="term" value="F:ATP binding"/>
    <property type="evidence" value="ECO:0007669"/>
    <property type="project" value="UniProtKB-UniRule"/>
</dbReference>
<keyword evidence="9" id="KW-0282">Flagellum</keyword>